<keyword evidence="7" id="KW-0479">Metal-binding</keyword>
<organism evidence="9 10">
    <name type="scientific">Adineta steineri</name>
    <dbReference type="NCBI Taxonomy" id="433720"/>
    <lineage>
        <taxon>Eukaryota</taxon>
        <taxon>Metazoa</taxon>
        <taxon>Spiralia</taxon>
        <taxon>Gnathifera</taxon>
        <taxon>Rotifera</taxon>
        <taxon>Eurotatoria</taxon>
        <taxon>Bdelloidea</taxon>
        <taxon>Adinetida</taxon>
        <taxon>Adinetidae</taxon>
        <taxon>Adineta</taxon>
    </lineage>
</organism>
<comment type="caution">
    <text evidence="9">The sequence shown here is derived from an EMBL/GenBank/DDBJ whole genome shotgun (WGS) entry which is preliminary data.</text>
</comment>
<dbReference type="GO" id="GO:0005506">
    <property type="term" value="F:iron ion binding"/>
    <property type="evidence" value="ECO:0007669"/>
    <property type="project" value="InterPro"/>
</dbReference>
<feature type="binding site" evidence="7">
    <location>
        <position position="807"/>
    </location>
    <ligand>
        <name>Fe cation</name>
        <dbReference type="ChEBI" id="CHEBI:24875"/>
        <note>catalytic</note>
    </ligand>
</feature>
<name>A0A813S177_9BILA</name>
<evidence type="ECO:0000313" key="9">
    <source>
        <dbReference type="EMBL" id="CAF0788713.1"/>
    </source>
</evidence>
<reference evidence="9" key="1">
    <citation type="submission" date="2021-02" db="EMBL/GenBank/DDBJ databases">
        <authorList>
            <person name="Nowell W R."/>
        </authorList>
    </citation>
    <scope>NUCLEOTIDE SEQUENCE</scope>
</reference>
<dbReference type="InterPro" id="IPR006558">
    <property type="entry name" value="LamG-like"/>
</dbReference>
<dbReference type="InterPro" id="IPR010300">
    <property type="entry name" value="CDO_1"/>
</dbReference>
<dbReference type="GO" id="GO:0017172">
    <property type="term" value="F:cysteine dioxygenase activity"/>
    <property type="evidence" value="ECO:0007669"/>
    <property type="project" value="UniProtKB-EC"/>
</dbReference>
<gene>
    <name evidence="9" type="ORF">IZO911_LOCUS6272</name>
</gene>
<dbReference type="UniPathway" id="UPA00012">
    <property type="reaction ID" value="UER00537"/>
</dbReference>
<dbReference type="InterPro" id="IPR001424">
    <property type="entry name" value="SOD_Cu_Zn_dom"/>
</dbReference>
<dbReference type="InterPro" id="IPR024134">
    <property type="entry name" value="SOD_Cu/Zn_/chaperone"/>
</dbReference>
<comment type="similarity">
    <text evidence="2">Belongs to the cysteine dioxygenase family.</text>
</comment>
<dbReference type="SUPFAM" id="SSF51182">
    <property type="entry name" value="RmlC-like cupins"/>
    <property type="match status" value="1"/>
</dbReference>
<keyword evidence="4" id="KW-0732">Signal</keyword>
<evidence type="ECO:0000256" key="2">
    <source>
        <dbReference type="ARBA" id="ARBA00006622"/>
    </source>
</evidence>
<dbReference type="CDD" id="cd00305">
    <property type="entry name" value="Cu-Zn_Superoxide_Dismutase"/>
    <property type="match status" value="1"/>
</dbReference>
<evidence type="ECO:0000256" key="1">
    <source>
        <dbReference type="ARBA" id="ARBA00004759"/>
    </source>
</evidence>
<dbReference type="CDD" id="cd10548">
    <property type="entry name" value="cupin_CDO"/>
    <property type="match status" value="1"/>
</dbReference>
<dbReference type="SMART" id="SM00560">
    <property type="entry name" value="LamGL"/>
    <property type="match status" value="1"/>
</dbReference>
<evidence type="ECO:0000259" key="8">
    <source>
        <dbReference type="SMART" id="SM00560"/>
    </source>
</evidence>
<dbReference type="Pfam" id="PF13385">
    <property type="entry name" value="Laminin_G_3"/>
    <property type="match status" value="1"/>
</dbReference>
<comment type="pathway">
    <text evidence="1">Organosulfur biosynthesis; taurine biosynthesis; hypotaurine from L-cysteine: step 1/2.</text>
</comment>
<dbReference type="PANTHER" id="PTHR10003">
    <property type="entry name" value="SUPEROXIDE DISMUTASE CU-ZN -RELATED"/>
    <property type="match status" value="1"/>
</dbReference>
<dbReference type="SUPFAM" id="SSF49329">
    <property type="entry name" value="Cu,Zn superoxide dismutase-like"/>
    <property type="match status" value="1"/>
</dbReference>
<evidence type="ECO:0000256" key="3">
    <source>
        <dbReference type="ARBA" id="ARBA00013133"/>
    </source>
</evidence>
<feature type="domain" description="LamG-like jellyroll fold" evidence="8">
    <location>
        <begin position="246"/>
        <end position="379"/>
    </location>
</feature>
<dbReference type="SUPFAM" id="SSF49899">
    <property type="entry name" value="Concanavalin A-like lectins/glucanases"/>
    <property type="match status" value="1"/>
</dbReference>
<proteinExistence type="inferred from homology"/>
<dbReference type="Gene3D" id="2.60.120.10">
    <property type="entry name" value="Jelly Rolls"/>
    <property type="match status" value="1"/>
</dbReference>
<keyword evidence="5" id="KW-0883">Thioether bond</keyword>
<evidence type="ECO:0000313" key="10">
    <source>
        <dbReference type="Proteomes" id="UP000663860"/>
    </source>
</evidence>
<dbReference type="Gene3D" id="2.60.40.200">
    <property type="entry name" value="Superoxide dismutase, copper/zinc binding domain"/>
    <property type="match status" value="1"/>
</dbReference>
<dbReference type="EMBL" id="CAJNOE010000039">
    <property type="protein sequence ID" value="CAF0788713.1"/>
    <property type="molecule type" value="Genomic_DNA"/>
</dbReference>
<accession>A0A813S177</accession>
<dbReference type="EC" id="1.13.11.20" evidence="3"/>
<feature type="binding site" evidence="7">
    <location>
        <position position="756"/>
    </location>
    <ligand>
        <name>Fe cation</name>
        <dbReference type="ChEBI" id="CHEBI:24875"/>
        <note>catalytic</note>
    </ligand>
</feature>
<feature type="binding site" evidence="7">
    <location>
        <position position="754"/>
    </location>
    <ligand>
        <name>Fe cation</name>
        <dbReference type="ChEBI" id="CHEBI:24875"/>
        <note>catalytic</note>
    </ligand>
</feature>
<dbReference type="InterPro" id="IPR013320">
    <property type="entry name" value="ConA-like_dom_sf"/>
</dbReference>
<protein>
    <recommendedName>
        <fullName evidence="3">cysteine dioxygenase</fullName>
        <ecNumber evidence="3">1.13.11.20</ecNumber>
    </recommendedName>
</protein>
<dbReference type="PRINTS" id="PR00068">
    <property type="entry name" value="CUZNDISMTASE"/>
</dbReference>
<dbReference type="Gene3D" id="2.60.120.200">
    <property type="match status" value="1"/>
</dbReference>
<dbReference type="Pfam" id="PF00080">
    <property type="entry name" value="Sod_Cu"/>
    <property type="match status" value="1"/>
</dbReference>
<dbReference type="Pfam" id="PF05995">
    <property type="entry name" value="CDO_I"/>
    <property type="match status" value="1"/>
</dbReference>
<keyword evidence="6" id="KW-1015">Disulfide bond</keyword>
<dbReference type="GO" id="GO:0006801">
    <property type="term" value="P:superoxide metabolic process"/>
    <property type="evidence" value="ECO:0007669"/>
    <property type="project" value="InterPro"/>
</dbReference>
<dbReference type="GO" id="GO:0042412">
    <property type="term" value="P:taurine biosynthetic process"/>
    <property type="evidence" value="ECO:0007669"/>
    <property type="project" value="UniProtKB-UniPathway"/>
</dbReference>
<keyword evidence="7" id="KW-0408">Iron</keyword>
<dbReference type="GO" id="GO:0005507">
    <property type="term" value="F:copper ion binding"/>
    <property type="evidence" value="ECO:0007669"/>
    <property type="project" value="InterPro"/>
</dbReference>
<sequence length="873" mass="99971">MIFFIEGSFQSSAKTLIAEADIHIDSSPVSIGTLTFTQRDFPPAPVRISGTLKNLIPNTRYHGFHVHTFALTEGDWNCNHVGAHWNPFNTRHGDRLDSIDRRHVGDLGNILSDSFGNVYIDFEDSIIQLHNLTKSSILNKSIVIHKDNDDLGRGNHDDSHTTGHAGALIACGNIRLLDSVSTSKSAINILWPFDLNTKDFYNIYNGVPLSSVSYVSSPVSTTAVHLRSSLKQSIAVTQPSLNLTRLSFTVQCWIHPMSLSTYHNTILAQCQNPSLRNCLHMGIRNTTLYMNYYDETLQSKSILKPDNWYHVAFVFDSVSLQLSIYLNGKQDVTKKVSVSNYGTTDSITIGTSYITRQHHTHFDGYIDQLSIVSSARSAEDILLDATSIQSTTIKEPMENSNDIVDSSLSTNCQTQNEIIQQQAKVIEQQITMTKNVLQMSMETVSQMWNQQQDQRVCKSNIQSLPSHYDYTPPNRVWCPWKEDCTQILDNRGRLTIEMDQQLSVPFELHMSISEQPINRSYIVHFSIDERQVSIYKTINNITTNIHQTTNKDHILYGEKGKYWLSIDYANLFVKYGQGEVRDRCTLIKTDVPNSEQDYIRSIKYAHISFNNSREIAHLKKFENKIRMKVGKNPVVDDPALLVITPDQFTIDHQQNNTVIPITRLDSHCQALYHDVIHWRFQDDDFPYLYEAIEYSISNNKGWCHQKLIEKASRFGGRNLRATYLRITIGRNRGTSPGVPYVLEVWPPGHFSPIHSHGNTYGIIRVLHGEVNVKLYRTLNLKKKEPIHEATIYENQVTWLSPGLNQVHKLENKSPNKSCITIQAYEYVANDVTNYEYFDYITNDGQDIKVFDPVSDIDYFEFKKIIMEEWNNKH</sequence>
<dbReference type="InterPro" id="IPR011051">
    <property type="entry name" value="RmlC_Cupin_sf"/>
</dbReference>
<dbReference type="Proteomes" id="UP000663860">
    <property type="component" value="Unassembled WGS sequence"/>
</dbReference>
<dbReference type="InterPro" id="IPR036423">
    <property type="entry name" value="SOD-like_Cu/Zn_dom_sf"/>
</dbReference>
<dbReference type="InterPro" id="IPR014710">
    <property type="entry name" value="RmlC-like_jellyroll"/>
</dbReference>
<evidence type="ECO:0000256" key="4">
    <source>
        <dbReference type="ARBA" id="ARBA00022729"/>
    </source>
</evidence>
<evidence type="ECO:0000256" key="7">
    <source>
        <dbReference type="PIRSR" id="PIRSR610300-51"/>
    </source>
</evidence>
<evidence type="ECO:0000256" key="6">
    <source>
        <dbReference type="ARBA" id="ARBA00023157"/>
    </source>
</evidence>
<evidence type="ECO:0000256" key="5">
    <source>
        <dbReference type="ARBA" id="ARBA00022784"/>
    </source>
</evidence>
<dbReference type="AlphaFoldDB" id="A0A813S177"/>